<accession>A0A0S4QXZ9</accession>
<feature type="compositionally biased region" description="Low complexity" evidence="1">
    <location>
        <begin position="20"/>
        <end position="58"/>
    </location>
</feature>
<feature type="compositionally biased region" description="Basic and acidic residues" evidence="1">
    <location>
        <begin position="127"/>
        <end position="141"/>
    </location>
</feature>
<organism evidence="3 4">
    <name type="scientific">Parafrankia irregularis</name>
    <dbReference type="NCBI Taxonomy" id="795642"/>
    <lineage>
        <taxon>Bacteria</taxon>
        <taxon>Bacillati</taxon>
        <taxon>Actinomycetota</taxon>
        <taxon>Actinomycetes</taxon>
        <taxon>Frankiales</taxon>
        <taxon>Frankiaceae</taxon>
        <taxon>Parafrankia</taxon>
    </lineage>
</organism>
<protein>
    <recommendedName>
        <fullName evidence="5">DUF308 domain-containing protein</fullName>
    </recommendedName>
</protein>
<dbReference type="Proteomes" id="UP000198802">
    <property type="component" value="Unassembled WGS sequence"/>
</dbReference>
<dbReference type="EMBL" id="FAOZ01000039">
    <property type="protein sequence ID" value="CUU60423.1"/>
    <property type="molecule type" value="Genomic_DNA"/>
</dbReference>
<keyword evidence="2" id="KW-0812">Transmembrane</keyword>
<reference evidence="4" key="1">
    <citation type="submission" date="2015-11" db="EMBL/GenBank/DDBJ databases">
        <authorList>
            <person name="Varghese N."/>
        </authorList>
    </citation>
    <scope>NUCLEOTIDE SEQUENCE [LARGE SCALE GENOMIC DNA]</scope>
    <source>
        <strain evidence="4">DSM 45899</strain>
    </source>
</reference>
<sequence length="314" mass="31851">MTDHVSGAGPQDADPDRVPTEPGSPTAPTGATPAGDDPTSPGDTPSSAAPSAAAAADTGDADTRSTDTGAGAGAGAGRSPATDEAAFLDLVARFHEEPAGSEQSWPAAEDLDEPRRSPIIIIRPSGRRPDGMPPDGRHLAEDDPGERTIPPSPAAPSSSPSPFTGGDVDRAPTGEADRDRDGGQDQDRDRDGDTPPSGSRPGDIDRLDEAVRAALRPAGGADPFSAGEDPDEDHYIPPPAPPIPRMRPGTRWALGSIALGVAILVVPSLIGMVQARSRDVAGVLLILGGVGTLVARLGDRPPTDFDGPDDGAVV</sequence>
<keyword evidence="4" id="KW-1185">Reference proteome</keyword>
<feature type="transmembrane region" description="Helical" evidence="2">
    <location>
        <begin position="252"/>
        <end position="273"/>
    </location>
</feature>
<keyword evidence="2" id="KW-1133">Transmembrane helix</keyword>
<evidence type="ECO:0000256" key="1">
    <source>
        <dbReference type="SAM" id="MobiDB-lite"/>
    </source>
</evidence>
<evidence type="ECO:0000313" key="3">
    <source>
        <dbReference type="EMBL" id="CUU60423.1"/>
    </source>
</evidence>
<evidence type="ECO:0000256" key="2">
    <source>
        <dbReference type="SAM" id="Phobius"/>
    </source>
</evidence>
<evidence type="ECO:0008006" key="5">
    <source>
        <dbReference type="Google" id="ProtNLM"/>
    </source>
</evidence>
<proteinExistence type="predicted"/>
<evidence type="ECO:0000313" key="4">
    <source>
        <dbReference type="Proteomes" id="UP000198802"/>
    </source>
</evidence>
<gene>
    <name evidence="3" type="ORF">Ga0074812_13958</name>
</gene>
<keyword evidence="2" id="KW-0472">Membrane</keyword>
<dbReference type="AlphaFoldDB" id="A0A0S4QXZ9"/>
<feature type="compositionally biased region" description="Basic and acidic residues" evidence="1">
    <location>
        <begin position="167"/>
        <end position="193"/>
    </location>
</feature>
<feature type="region of interest" description="Disordered" evidence="1">
    <location>
        <begin position="1"/>
        <end position="205"/>
    </location>
</feature>
<feature type="transmembrane region" description="Helical" evidence="2">
    <location>
        <begin position="280"/>
        <end position="298"/>
    </location>
</feature>
<feature type="region of interest" description="Disordered" evidence="1">
    <location>
        <begin position="218"/>
        <end position="243"/>
    </location>
</feature>
<name>A0A0S4QXZ9_9ACTN</name>
<dbReference type="RefSeq" id="WP_091285262.1">
    <property type="nucleotide sequence ID" value="NZ_FAOZ01000039.1"/>
</dbReference>